<evidence type="ECO:0000256" key="3">
    <source>
        <dbReference type="ARBA" id="ARBA00022448"/>
    </source>
</evidence>
<reference evidence="10 11" key="1">
    <citation type="submission" date="2019-03" db="EMBL/GenBank/DDBJ databases">
        <title>Genomic Encyclopedia of Archaeal and Bacterial Type Strains, Phase II (KMG-II): from individual species to whole genera.</title>
        <authorList>
            <person name="Goeker M."/>
        </authorList>
    </citation>
    <scope>NUCLEOTIDE SEQUENCE [LARGE SCALE GENOMIC DNA]</scope>
    <source>
        <strain evidence="10 11">DSM 15388</strain>
    </source>
</reference>
<keyword evidence="11" id="KW-1185">Reference proteome</keyword>
<dbReference type="AlphaFoldDB" id="A0A4R3ICE9"/>
<sequence>MLGMGLGLLVFATWSDAIGRNKILIGGTASGMLITLLLPFIENYTLFIALRFVQGALLSACPAVAVPLLGDELRKSWLAGAVGFYVASNSIGGVSSRLIGGLCATLGNSWQAAGIVIGVISLIMFAVVYKILPAQRRFTPVPFSLKVSLKSYARHLRRPRLVLMYVIIGLVFGCFVNQFSYLMMVLGDAPYSLPSGVRALMFITFFGGTISASMAGKFAKKHGQLAGVAMGVSIMLAANLFLWEGHLSMMVIGMIATAVGFFFTHAQASTLVGRSCKKHKGSAQALYSLFYYTGASVGAFFLEPFYQSWGWAGVVTGTSIAMTTCLLLVAIEYYYITDARDSRAQAA</sequence>
<feature type="transmembrane region" description="Helical" evidence="8">
    <location>
        <begin position="161"/>
        <end position="179"/>
    </location>
</feature>
<feature type="domain" description="Major facilitator superfamily (MFS) profile" evidence="9">
    <location>
        <begin position="1"/>
        <end position="341"/>
    </location>
</feature>
<dbReference type="GO" id="GO:0005886">
    <property type="term" value="C:plasma membrane"/>
    <property type="evidence" value="ECO:0007669"/>
    <property type="project" value="UniProtKB-SubCell"/>
</dbReference>
<evidence type="ECO:0000256" key="8">
    <source>
        <dbReference type="SAM" id="Phobius"/>
    </source>
</evidence>
<dbReference type="PANTHER" id="PTHR43271">
    <property type="entry name" value="BLL2771 PROTEIN"/>
    <property type="match status" value="1"/>
</dbReference>
<feature type="transmembrane region" description="Helical" evidence="8">
    <location>
        <begin position="285"/>
        <end position="302"/>
    </location>
</feature>
<dbReference type="PROSITE" id="PS50850">
    <property type="entry name" value="MFS"/>
    <property type="match status" value="1"/>
</dbReference>
<feature type="transmembrane region" description="Helical" evidence="8">
    <location>
        <begin position="47"/>
        <end position="70"/>
    </location>
</feature>
<comment type="caution">
    <text evidence="10">The sequence shown here is derived from an EMBL/GenBank/DDBJ whole genome shotgun (WGS) entry which is preliminary data.</text>
</comment>
<evidence type="ECO:0000256" key="2">
    <source>
        <dbReference type="ARBA" id="ARBA00008335"/>
    </source>
</evidence>
<dbReference type="InterPro" id="IPR011701">
    <property type="entry name" value="MFS"/>
</dbReference>
<keyword evidence="5 8" id="KW-0812">Transmembrane</keyword>
<dbReference type="GO" id="GO:0022857">
    <property type="term" value="F:transmembrane transporter activity"/>
    <property type="evidence" value="ECO:0007669"/>
    <property type="project" value="InterPro"/>
</dbReference>
<feature type="transmembrane region" description="Helical" evidence="8">
    <location>
        <begin position="199"/>
        <end position="218"/>
    </location>
</feature>
<evidence type="ECO:0000313" key="11">
    <source>
        <dbReference type="Proteomes" id="UP000295793"/>
    </source>
</evidence>
<dbReference type="CDD" id="cd17324">
    <property type="entry name" value="MFS_NepI_like"/>
    <property type="match status" value="1"/>
</dbReference>
<feature type="transmembrane region" description="Helical" evidence="8">
    <location>
        <begin position="225"/>
        <end position="243"/>
    </location>
</feature>
<keyword evidence="6 8" id="KW-1133">Transmembrane helix</keyword>
<gene>
    <name evidence="10" type="ORF">BCF53_102370</name>
</gene>
<dbReference type="PANTHER" id="PTHR43271:SF2">
    <property type="entry name" value="BLL2771 PROTEIN"/>
    <property type="match status" value="1"/>
</dbReference>
<dbReference type="Gene3D" id="1.20.1250.20">
    <property type="entry name" value="MFS general substrate transporter like domains"/>
    <property type="match status" value="1"/>
</dbReference>
<dbReference type="InterPro" id="IPR036259">
    <property type="entry name" value="MFS_trans_sf"/>
</dbReference>
<dbReference type="Pfam" id="PF07690">
    <property type="entry name" value="MFS_1"/>
    <property type="match status" value="1"/>
</dbReference>
<name>A0A4R3ICE9_9GAMM</name>
<keyword evidence="4" id="KW-1003">Cell membrane</keyword>
<feature type="transmembrane region" description="Helical" evidence="8">
    <location>
        <begin position="23"/>
        <end position="41"/>
    </location>
</feature>
<comment type="subcellular location">
    <subcellularLocation>
        <location evidence="1">Cell membrane</location>
        <topology evidence="1">Multi-pass membrane protein</topology>
    </subcellularLocation>
</comment>
<feature type="transmembrane region" description="Helical" evidence="8">
    <location>
        <begin position="112"/>
        <end position="132"/>
    </location>
</feature>
<organism evidence="10 11">
    <name type="scientific">Reinekea marinisedimentorum</name>
    <dbReference type="NCBI Taxonomy" id="230495"/>
    <lineage>
        <taxon>Bacteria</taxon>
        <taxon>Pseudomonadati</taxon>
        <taxon>Pseudomonadota</taxon>
        <taxon>Gammaproteobacteria</taxon>
        <taxon>Oceanospirillales</taxon>
        <taxon>Saccharospirillaceae</taxon>
        <taxon>Reinekea</taxon>
    </lineage>
</organism>
<keyword evidence="7 8" id="KW-0472">Membrane</keyword>
<proteinExistence type="inferred from homology"/>
<keyword evidence="3" id="KW-0813">Transport</keyword>
<evidence type="ECO:0000256" key="7">
    <source>
        <dbReference type="ARBA" id="ARBA00023136"/>
    </source>
</evidence>
<evidence type="ECO:0000256" key="1">
    <source>
        <dbReference type="ARBA" id="ARBA00004651"/>
    </source>
</evidence>
<evidence type="ECO:0000256" key="5">
    <source>
        <dbReference type="ARBA" id="ARBA00022692"/>
    </source>
</evidence>
<evidence type="ECO:0000259" key="9">
    <source>
        <dbReference type="PROSITE" id="PS50850"/>
    </source>
</evidence>
<evidence type="ECO:0000256" key="4">
    <source>
        <dbReference type="ARBA" id="ARBA00022475"/>
    </source>
</evidence>
<accession>A0A4R3ICE9</accession>
<evidence type="ECO:0000256" key="6">
    <source>
        <dbReference type="ARBA" id="ARBA00022989"/>
    </source>
</evidence>
<feature type="transmembrane region" description="Helical" evidence="8">
    <location>
        <begin position="308"/>
        <end position="335"/>
    </location>
</feature>
<dbReference type="SUPFAM" id="SSF103473">
    <property type="entry name" value="MFS general substrate transporter"/>
    <property type="match status" value="1"/>
</dbReference>
<dbReference type="InterPro" id="IPR020846">
    <property type="entry name" value="MFS_dom"/>
</dbReference>
<dbReference type="EMBL" id="SLZR01000002">
    <property type="protein sequence ID" value="TCS43343.1"/>
    <property type="molecule type" value="Genomic_DNA"/>
</dbReference>
<feature type="transmembrane region" description="Helical" evidence="8">
    <location>
        <begin position="249"/>
        <end position="273"/>
    </location>
</feature>
<dbReference type="Proteomes" id="UP000295793">
    <property type="component" value="Unassembled WGS sequence"/>
</dbReference>
<protein>
    <submittedName>
        <fullName evidence="10">YNFM family putative membrane transporter</fullName>
    </submittedName>
</protein>
<comment type="similarity">
    <text evidence="2">Belongs to the major facilitator superfamily.</text>
</comment>
<evidence type="ECO:0000313" key="10">
    <source>
        <dbReference type="EMBL" id="TCS43343.1"/>
    </source>
</evidence>